<name>A0A2W5WVQ4_9MICO</name>
<dbReference type="AlphaFoldDB" id="A0A2W5WVQ4"/>
<dbReference type="EMBL" id="QKWH01000001">
    <property type="protein sequence ID" value="PZR55250.1"/>
    <property type="molecule type" value="Genomic_DNA"/>
</dbReference>
<reference evidence="1 2" key="1">
    <citation type="submission" date="2018-06" db="EMBL/GenBank/DDBJ databases">
        <title>Whole genome sequencing of a novel hydrocarbon degrading bacterial strain, PW21 isolated from oil contaminated produced water sample.</title>
        <authorList>
            <person name="Nagkirti P."/>
            <person name="Shaikh A."/>
            <person name="Gowdaman V."/>
            <person name="Engineer A.E."/>
            <person name="Dagar S."/>
            <person name="Dhakephalkar P.K."/>
        </authorList>
    </citation>
    <scope>NUCLEOTIDE SEQUENCE [LARGE SCALE GENOMIC DNA]</scope>
    <source>
        <strain evidence="1 2">PW21</strain>
    </source>
</reference>
<protein>
    <submittedName>
        <fullName evidence="1">Uncharacterized protein</fullName>
    </submittedName>
</protein>
<dbReference type="Proteomes" id="UP000248783">
    <property type="component" value="Unassembled WGS sequence"/>
</dbReference>
<evidence type="ECO:0000313" key="2">
    <source>
        <dbReference type="Proteomes" id="UP000248783"/>
    </source>
</evidence>
<organism evidence="1 2">
    <name type="scientific">Xylanimonas oleitrophica</name>
    <dbReference type="NCBI Taxonomy" id="2607479"/>
    <lineage>
        <taxon>Bacteria</taxon>
        <taxon>Bacillati</taxon>
        <taxon>Actinomycetota</taxon>
        <taxon>Actinomycetes</taxon>
        <taxon>Micrococcales</taxon>
        <taxon>Promicromonosporaceae</taxon>
        <taxon>Xylanimonas</taxon>
    </lineage>
</organism>
<accession>A0A2W5WVQ4</accession>
<comment type="caution">
    <text evidence="1">The sequence shown here is derived from an EMBL/GenBank/DDBJ whole genome shotgun (WGS) entry which is preliminary data.</text>
</comment>
<keyword evidence="2" id="KW-1185">Reference proteome</keyword>
<sequence>MTTTQTTPVDDRTRRTREQAATIHVGDRIRFTGDPSTRWWTVRARDERFIIATRQAAFEPGGTLRYTVVDLTGWTHRYNGVGPGVVRSSLNTLGGGWDLGPEGEGCDEILAELQAGRFELSVRRVLHVDGITRKEAGPMITTTAVVEVTEDVPA</sequence>
<evidence type="ECO:0000313" key="1">
    <source>
        <dbReference type="EMBL" id="PZR55250.1"/>
    </source>
</evidence>
<proteinExistence type="predicted"/>
<gene>
    <name evidence="1" type="ORF">DNL40_02445</name>
</gene>
<dbReference type="RefSeq" id="WP_111249614.1">
    <property type="nucleotide sequence ID" value="NZ_QKWH01000001.1"/>
</dbReference>